<gene>
    <name evidence="2" type="ORF">OC846_005032</name>
</gene>
<dbReference type="AlphaFoldDB" id="A0AAN6GM31"/>
<dbReference type="EMBL" id="JAPDMZ010000174">
    <property type="protein sequence ID" value="KAK0547003.1"/>
    <property type="molecule type" value="Genomic_DNA"/>
</dbReference>
<feature type="region of interest" description="Disordered" evidence="1">
    <location>
        <begin position="155"/>
        <end position="244"/>
    </location>
</feature>
<comment type="caution">
    <text evidence="2">The sequence shown here is derived from an EMBL/GenBank/DDBJ whole genome shotgun (WGS) entry which is preliminary data.</text>
</comment>
<name>A0AAN6GM31_9BASI</name>
<feature type="compositionally biased region" description="Low complexity" evidence="1">
    <location>
        <begin position="121"/>
        <end position="143"/>
    </location>
</feature>
<feature type="compositionally biased region" description="Basic and acidic residues" evidence="1">
    <location>
        <begin position="110"/>
        <end position="119"/>
    </location>
</feature>
<keyword evidence="3" id="KW-1185">Reference proteome</keyword>
<feature type="region of interest" description="Disordered" evidence="1">
    <location>
        <begin position="110"/>
        <end position="143"/>
    </location>
</feature>
<organism evidence="2 3">
    <name type="scientific">Tilletia horrida</name>
    <dbReference type="NCBI Taxonomy" id="155126"/>
    <lineage>
        <taxon>Eukaryota</taxon>
        <taxon>Fungi</taxon>
        <taxon>Dikarya</taxon>
        <taxon>Basidiomycota</taxon>
        <taxon>Ustilaginomycotina</taxon>
        <taxon>Exobasidiomycetes</taxon>
        <taxon>Tilletiales</taxon>
        <taxon>Tilletiaceae</taxon>
        <taxon>Tilletia</taxon>
    </lineage>
</organism>
<accession>A0AAN6GM31</accession>
<feature type="region of interest" description="Disordered" evidence="1">
    <location>
        <begin position="273"/>
        <end position="323"/>
    </location>
</feature>
<reference evidence="2" key="1">
    <citation type="journal article" date="2023" name="PhytoFront">
        <title>Draft Genome Resources of Seven Strains of Tilletia horrida, Causal Agent of Kernel Smut of Rice.</title>
        <authorList>
            <person name="Khanal S."/>
            <person name="Antony Babu S."/>
            <person name="Zhou X.G."/>
        </authorList>
    </citation>
    <scope>NUCLEOTIDE SEQUENCE</scope>
    <source>
        <strain evidence="2">TX6</strain>
    </source>
</reference>
<feature type="compositionally biased region" description="Basic residues" evidence="1">
    <location>
        <begin position="274"/>
        <end position="289"/>
    </location>
</feature>
<protein>
    <submittedName>
        <fullName evidence="2">Uncharacterized protein</fullName>
    </submittedName>
</protein>
<evidence type="ECO:0000313" key="2">
    <source>
        <dbReference type="EMBL" id="KAK0547003.1"/>
    </source>
</evidence>
<evidence type="ECO:0000313" key="3">
    <source>
        <dbReference type="Proteomes" id="UP001176517"/>
    </source>
</evidence>
<evidence type="ECO:0000256" key="1">
    <source>
        <dbReference type="SAM" id="MobiDB-lite"/>
    </source>
</evidence>
<proteinExistence type="predicted"/>
<dbReference type="Proteomes" id="UP001176517">
    <property type="component" value="Unassembled WGS sequence"/>
</dbReference>
<sequence length="323" mass="35926">MGSTTSRPLDSQVDCFILQCAEWYERFLRWSSNLLILFFIPLISTPVTITNYCSRARRRWANSSSSSANPANSSVVQEKFPLTRTTSMCTCHHQQQRQHLQRSRRIQELQVESHHDLKRVTSITSQRSTSTTTTSATPASPYSLAGIKASRQTIERRRARAERAAAGFDLHQLPIKTSAAHTPSNAGTPTSTTPPELPLPAPAALKRRTSERKAYDGKKKTAAALAHQRSSLPMRAKDKADAEAPPHQAFVLTPGAQQPHLRLAPALVPSVSPKVHKERKHHHGGHHHHPEQQHDQPAPLPETPVRRASSRRRARAQGSYQGL</sequence>
<feature type="compositionally biased region" description="Basic and acidic residues" evidence="1">
    <location>
        <begin position="235"/>
        <end position="244"/>
    </location>
</feature>